<sequence>MSYQELNEASIKHSSRDMVISAFIKQRIHHKELLNLKFNSPPKVKRTIDFSIDMADYVHKNITYNNSKVV</sequence>
<proteinExistence type="predicted"/>
<dbReference type="Proteomes" id="UP000676336">
    <property type="component" value="Unassembled WGS sequence"/>
</dbReference>
<dbReference type="EMBL" id="CAJOBI010189830">
    <property type="protein sequence ID" value="CAF4957542.1"/>
    <property type="molecule type" value="Genomic_DNA"/>
</dbReference>
<evidence type="ECO:0000313" key="2">
    <source>
        <dbReference type="Proteomes" id="UP000676336"/>
    </source>
</evidence>
<name>A0A8S3D9D1_9BILA</name>
<feature type="non-terminal residue" evidence="1">
    <location>
        <position position="70"/>
    </location>
</feature>
<reference evidence="1" key="1">
    <citation type="submission" date="2021-02" db="EMBL/GenBank/DDBJ databases">
        <authorList>
            <person name="Nowell W R."/>
        </authorList>
    </citation>
    <scope>NUCLEOTIDE SEQUENCE</scope>
</reference>
<evidence type="ECO:0000313" key="1">
    <source>
        <dbReference type="EMBL" id="CAF4957542.1"/>
    </source>
</evidence>
<protein>
    <submittedName>
        <fullName evidence="1">Uncharacterized protein</fullName>
    </submittedName>
</protein>
<dbReference type="AlphaFoldDB" id="A0A8S3D9D1"/>
<comment type="caution">
    <text evidence="1">The sequence shown here is derived from an EMBL/GenBank/DDBJ whole genome shotgun (WGS) entry which is preliminary data.</text>
</comment>
<gene>
    <name evidence="1" type="ORF">SMN809_LOCUS54438</name>
</gene>
<organism evidence="1 2">
    <name type="scientific">Rotaria magnacalcarata</name>
    <dbReference type="NCBI Taxonomy" id="392030"/>
    <lineage>
        <taxon>Eukaryota</taxon>
        <taxon>Metazoa</taxon>
        <taxon>Spiralia</taxon>
        <taxon>Gnathifera</taxon>
        <taxon>Rotifera</taxon>
        <taxon>Eurotatoria</taxon>
        <taxon>Bdelloidea</taxon>
        <taxon>Philodinida</taxon>
        <taxon>Philodinidae</taxon>
        <taxon>Rotaria</taxon>
    </lineage>
</organism>
<accession>A0A8S3D9D1</accession>